<protein>
    <submittedName>
        <fullName evidence="1">Uncharacterized protein</fullName>
    </submittedName>
</protein>
<keyword evidence="2" id="KW-1185">Reference proteome</keyword>
<dbReference type="STRING" id="1317121.ATO11_16980"/>
<sequence>MKERLQPTSPNMLESWRYRLCADTSRPCLNFIKLWERHQTRSKAHKSMQHCEAYPDFIDAVSHNLRTGRIVVLVLGDGIRSELNTLHQGLQLHAGFQFTFGLVELSVYAQNDDEYLIVPRTLAATQRVERGVVRFEGAVDQVVLGAVQAIAQTPDQPARSMSSDAFFAAMSELDDQLPQQIQKFLADLEPLGVYPEFKKSLILRWGTPSGDVANLGYIQRNGQVWTDQVSASLGDPDVAEAYLHKLAMAVGGEVGEMSGRPYVTHSGKAPLVGVLLEHSDDVVRAVMYLASVR</sequence>
<organism evidence="1 2">
    <name type="scientific">Pseudaestuariivita atlantica</name>
    <dbReference type="NCBI Taxonomy" id="1317121"/>
    <lineage>
        <taxon>Bacteria</taxon>
        <taxon>Pseudomonadati</taxon>
        <taxon>Pseudomonadota</taxon>
        <taxon>Alphaproteobacteria</taxon>
        <taxon>Rhodobacterales</taxon>
        <taxon>Paracoccaceae</taxon>
        <taxon>Pseudaestuariivita</taxon>
    </lineage>
</organism>
<gene>
    <name evidence="1" type="ORF">ATO11_16980</name>
</gene>
<comment type="caution">
    <text evidence="1">The sequence shown here is derived from an EMBL/GenBank/DDBJ whole genome shotgun (WGS) entry which is preliminary data.</text>
</comment>
<dbReference type="Proteomes" id="UP000036938">
    <property type="component" value="Unassembled WGS sequence"/>
</dbReference>
<name>A0A0L1JLS1_9RHOB</name>
<evidence type="ECO:0000313" key="1">
    <source>
        <dbReference type="EMBL" id="KNG92700.1"/>
    </source>
</evidence>
<proteinExistence type="predicted"/>
<evidence type="ECO:0000313" key="2">
    <source>
        <dbReference type="Proteomes" id="UP000036938"/>
    </source>
</evidence>
<dbReference type="AlphaFoldDB" id="A0A0L1JLS1"/>
<reference evidence="1 2" key="1">
    <citation type="journal article" date="2015" name="Int. J. Syst. Evol. Microbiol.">
        <title>Aestuariivita atlantica sp. nov., isolated from deep sea sediment of the Atlantic Ocean.</title>
        <authorList>
            <person name="Li G."/>
            <person name="Lai Q."/>
            <person name="Du Y."/>
            <person name="Liu X."/>
            <person name="Sun F."/>
            <person name="Shao Z."/>
        </authorList>
    </citation>
    <scope>NUCLEOTIDE SEQUENCE [LARGE SCALE GENOMIC DNA]</scope>
    <source>
        <strain evidence="1 2">22II-S11-z3</strain>
    </source>
</reference>
<dbReference type="EMBL" id="AQQZ01000008">
    <property type="protein sequence ID" value="KNG92700.1"/>
    <property type="molecule type" value="Genomic_DNA"/>
</dbReference>
<accession>A0A0L1JLS1</accession>